<feature type="domain" description="Xylanolytic transcriptional activator regulatory" evidence="8">
    <location>
        <begin position="557"/>
        <end position="635"/>
    </location>
</feature>
<dbReference type="PANTHER" id="PTHR47425">
    <property type="entry name" value="FARB-RELATED"/>
    <property type="match status" value="1"/>
</dbReference>
<sequence>MSGHNHIRIDYEGNFAIITLNNPNKFNSLTQSLFSRLASLLREVDANKDVYVTLLIGEGPFFSAGADLKDSPPSMEEIVSRPYWLPKLVNNNLDVARAFYSHSKILVTALNGPVIGLSAALISHSDFIYAVPDAYLLTPFSSLGLVAEGGASVAFVHRMGPGKANEALILGRKIPVSELVQVGFVNRVFEDKNNFRTQVLEYMRQTFSSHLVGSSLLGTKALMRRRVVREQDEMAPLETFQGLERFCAGIPQEEMGKVIQKCRPHRDPLMPSLDQGKEQPRLAMLVTHAKFAAASHKLEAPAASKVSPGLVQLTTDRSLTDVLYRPRNGARTRRGQNLARAPSDAESIPLDRASHNEPVYRPFTDHFGHHSQAREPDTATPQAQTGLSPVYGDTQGVGLVADLCEPERPDKSGHFVAAALSSTNVDSDTHEYLEKRGCFALPAFDIQQSLVQAYFHYVHPFLPVIHVSSFLKAFESPGQNGVSLHLLWSVFLAAANFADATTVQSSGYESRKDMKRAMFLRAKALYDANYERSKIVLIQAVLLMGFWYSDTEDRLGPWHWNGIAISLCQTVGLHREPDASLDHSQYRSSIDRHLWKHLWWCCFFRETWLSVGMGRPMRINPVHADTPKPDAKASESLYSELTDSQRRRYIPEDPQSLFLLWDDLLSVTSILSRILSVQHLAKRTLSTHSEVNDLERELRNHHKHLDCLRARATDPVLTLHMYHFELFFESTLLTLFRPFVFQSLGNQRAVAHDKESQDWLLSIERKATAAAMNSTNTLGDMIMADMVCLSQSLICIALVPTLQMHLLHSVSPRKLVHRLGCHRLDMCMMVIQEIKVTYFGAEILYRLFTRAREVISVRRRIQETPPPAGTDESGAVMPESQGIHDTETVRSASPMIWAFNAASNYGHGTGTSDEYEDSDVNAILSQCIFPDFGTFQTIGLTDITQPWN</sequence>
<dbReference type="InterPro" id="IPR001753">
    <property type="entry name" value="Enoyl-CoA_hydra/iso"/>
</dbReference>
<keyword evidence="5" id="KW-0413">Isomerase</keyword>
<dbReference type="GO" id="GO:0005777">
    <property type="term" value="C:peroxisome"/>
    <property type="evidence" value="ECO:0007669"/>
    <property type="project" value="UniProtKB-SubCell"/>
</dbReference>
<feature type="region of interest" description="Disordered" evidence="7">
    <location>
        <begin position="863"/>
        <end position="884"/>
    </location>
</feature>
<dbReference type="GO" id="GO:0006351">
    <property type="term" value="P:DNA-templated transcription"/>
    <property type="evidence" value="ECO:0007669"/>
    <property type="project" value="InterPro"/>
</dbReference>
<protein>
    <recommendedName>
        <fullName evidence="8">Xylanolytic transcriptional activator regulatory domain-containing protein</fullName>
    </recommendedName>
</protein>
<evidence type="ECO:0000313" key="9">
    <source>
        <dbReference type="EMBL" id="VTT78849.1"/>
    </source>
</evidence>
<accession>A0A9Q9RX03</accession>
<dbReference type="InterPro" id="IPR052761">
    <property type="entry name" value="Fungal_Detox/Toxin_TFs"/>
</dbReference>
<reference evidence="9" key="1">
    <citation type="submission" date="2019-05" db="EMBL/GenBank/DDBJ databases">
        <authorList>
            <person name="Piombo E."/>
        </authorList>
    </citation>
    <scope>NUCLEOTIDE SEQUENCE</scope>
    <source>
        <strain evidence="9">C2S</strain>
    </source>
</reference>
<feature type="region of interest" description="Disordered" evidence="7">
    <location>
        <begin position="328"/>
        <end position="386"/>
    </location>
</feature>
<comment type="subcellular location">
    <subcellularLocation>
        <location evidence="1">Peroxisome</location>
    </subcellularLocation>
</comment>
<evidence type="ECO:0000256" key="4">
    <source>
        <dbReference type="ARBA" id="ARBA00023140"/>
    </source>
</evidence>
<dbReference type="SUPFAM" id="SSF52096">
    <property type="entry name" value="ClpP/crotonase"/>
    <property type="match status" value="1"/>
</dbReference>
<dbReference type="GO" id="GO:0008270">
    <property type="term" value="F:zinc ion binding"/>
    <property type="evidence" value="ECO:0007669"/>
    <property type="project" value="InterPro"/>
</dbReference>
<evidence type="ECO:0000256" key="7">
    <source>
        <dbReference type="SAM" id="MobiDB-lite"/>
    </source>
</evidence>
<evidence type="ECO:0000259" key="8">
    <source>
        <dbReference type="SMART" id="SM00906"/>
    </source>
</evidence>
<dbReference type="PANTHER" id="PTHR47425:SF3">
    <property type="entry name" value="ZN(II)2CYS6 TRANSCRIPTION FACTOR (EUROFUNG)"/>
    <property type="match status" value="1"/>
</dbReference>
<comment type="similarity">
    <text evidence="3">Belongs to the enoyl-CoA hydratase/isomerase family.</text>
</comment>
<feature type="compositionally biased region" description="Basic and acidic residues" evidence="7">
    <location>
        <begin position="363"/>
        <end position="377"/>
    </location>
</feature>
<dbReference type="InterPro" id="IPR029045">
    <property type="entry name" value="ClpP/crotonase-like_dom_sf"/>
</dbReference>
<evidence type="ECO:0000256" key="6">
    <source>
        <dbReference type="ARBA" id="ARBA00023242"/>
    </source>
</evidence>
<keyword evidence="6" id="KW-0539">Nucleus</keyword>
<dbReference type="Pfam" id="PF04082">
    <property type="entry name" value="Fungal_trans"/>
    <property type="match status" value="1"/>
</dbReference>
<dbReference type="AlphaFoldDB" id="A0A9Q9RX03"/>
<name>A0A9Q9RX03_FUSFU</name>
<dbReference type="GO" id="GO:0016853">
    <property type="term" value="F:isomerase activity"/>
    <property type="evidence" value="ECO:0007669"/>
    <property type="project" value="UniProtKB-KW"/>
</dbReference>
<gene>
    <name evidence="9" type="ORF">C2S_11266</name>
</gene>
<evidence type="ECO:0000256" key="2">
    <source>
        <dbReference type="ARBA" id="ARBA00005005"/>
    </source>
</evidence>
<dbReference type="CDD" id="cd06558">
    <property type="entry name" value="crotonase-like"/>
    <property type="match status" value="1"/>
</dbReference>
<dbReference type="Gene3D" id="3.90.226.10">
    <property type="entry name" value="2-enoyl-CoA Hydratase, Chain A, domain 1"/>
    <property type="match status" value="1"/>
</dbReference>
<dbReference type="Proteomes" id="UP000760494">
    <property type="component" value="Unassembled WGS sequence"/>
</dbReference>
<proteinExistence type="inferred from homology"/>
<dbReference type="CDD" id="cd12148">
    <property type="entry name" value="fungal_TF_MHR"/>
    <property type="match status" value="1"/>
</dbReference>
<comment type="pathway">
    <text evidence="2">Lipid metabolism; fatty acid beta-oxidation.</text>
</comment>
<dbReference type="GO" id="GO:0003677">
    <property type="term" value="F:DNA binding"/>
    <property type="evidence" value="ECO:0007669"/>
    <property type="project" value="InterPro"/>
</dbReference>
<keyword evidence="4" id="KW-0576">Peroxisome</keyword>
<organism evidence="9 10">
    <name type="scientific">Fusarium fujikuroi</name>
    <name type="common">Bakanae and foot rot disease fungus</name>
    <name type="synonym">Gibberella fujikuroi</name>
    <dbReference type="NCBI Taxonomy" id="5127"/>
    <lineage>
        <taxon>Eukaryota</taxon>
        <taxon>Fungi</taxon>
        <taxon>Dikarya</taxon>
        <taxon>Ascomycota</taxon>
        <taxon>Pezizomycotina</taxon>
        <taxon>Sordariomycetes</taxon>
        <taxon>Hypocreomycetidae</taxon>
        <taxon>Hypocreales</taxon>
        <taxon>Nectriaceae</taxon>
        <taxon>Fusarium</taxon>
        <taxon>Fusarium fujikuroi species complex</taxon>
    </lineage>
</organism>
<dbReference type="FunFam" id="3.90.226.10:FF:000048">
    <property type="entry name" value="3,2-trans-enoyl-CoA isomerase"/>
    <property type="match status" value="1"/>
</dbReference>
<evidence type="ECO:0000256" key="5">
    <source>
        <dbReference type="ARBA" id="ARBA00023235"/>
    </source>
</evidence>
<evidence type="ECO:0000313" key="10">
    <source>
        <dbReference type="Proteomes" id="UP000760494"/>
    </source>
</evidence>
<evidence type="ECO:0000256" key="3">
    <source>
        <dbReference type="ARBA" id="ARBA00005254"/>
    </source>
</evidence>
<dbReference type="EMBL" id="CABFJX010000395">
    <property type="protein sequence ID" value="VTT78849.1"/>
    <property type="molecule type" value="Genomic_DNA"/>
</dbReference>
<dbReference type="InterPro" id="IPR007219">
    <property type="entry name" value="XnlR_reg_dom"/>
</dbReference>
<comment type="caution">
    <text evidence="9">The sequence shown here is derived from an EMBL/GenBank/DDBJ whole genome shotgun (WGS) entry which is preliminary data.</text>
</comment>
<evidence type="ECO:0000256" key="1">
    <source>
        <dbReference type="ARBA" id="ARBA00004275"/>
    </source>
</evidence>
<dbReference type="Pfam" id="PF00378">
    <property type="entry name" value="ECH_1"/>
    <property type="match status" value="1"/>
</dbReference>
<dbReference type="SMART" id="SM00906">
    <property type="entry name" value="Fungal_trans"/>
    <property type="match status" value="1"/>
</dbReference>